<protein>
    <submittedName>
        <fullName evidence="1">DUF2971 domain-containing protein</fullName>
    </submittedName>
</protein>
<proteinExistence type="predicted"/>
<dbReference type="InterPro" id="IPR021352">
    <property type="entry name" value="DUF2971"/>
</dbReference>
<accession>A0A935T817</accession>
<reference evidence="1 2" key="1">
    <citation type="submission" date="2020-10" db="EMBL/GenBank/DDBJ databases">
        <title>Connecting structure to function with the recovery of over 1000 high-quality activated sludge metagenome-assembled genomes encoding full-length rRNA genes using long-read sequencing.</title>
        <authorList>
            <person name="Singleton C.M."/>
            <person name="Petriglieri F."/>
            <person name="Kristensen J.M."/>
            <person name="Kirkegaard R.H."/>
            <person name="Michaelsen T.Y."/>
            <person name="Andersen M.H."/>
            <person name="Karst S.M."/>
            <person name="Dueholm M.S."/>
            <person name="Nielsen P.H."/>
            <person name="Albertsen M."/>
        </authorList>
    </citation>
    <scope>NUCLEOTIDE SEQUENCE [LARGE SCALE GENOMIC DNA]</scope>
    <source>
        <strain evidence="1">Fred_18-Q3-R57-64_BAT3C.720</strain>
    </source>
</reference>
<name>A0A935T817_9PROT</name>
<evidence type="ECO:0000313" key="2">
    <source>
        <dbReference type="Proteomes" id="UP000706151"/>
    </source>
</evidence>
<comment type="caution">
    <text evidence="1">The sequence shown here is derived from an EMBL/GenBank/DDBJ whole genome shotgun (WGS) entry which is preliminary data.</text>
</comment>
<dbReference type="Pfam" id="PF11185">
    <property type="entry name" value="DUF2971"/>
    <property type="match status" value="1"/>
</dbReference>
<gene>
    <name evidence="1" type="ORF">IPK02_01225</name>
</gene>
<dbReference type="Proteomes" id="UP000706151">
    <property type="component" value="Unassembled WGS sequence"/>
</dbReference>
<dbReference type="AlphaFoldDB" id="A0A935T817"/>
<evidence type="ECO:0000313" key="1">
    <source>
        <dbReference type="EMBL" id="MBK7952683.1"/>
    </source>
</evidence>
<dbReference type="EMBL" id="JADJOT010000001">
    <property type="protein sequence ID" value="MBK7952683.1"/>
    <property type="molecule type" value="Genomic_DNA"/>
</dbReference>
<sequence length="209" mass="24378">MSNLALRRIKIARFEDLNDPFELLGVDVGDKEHRAAFRATKEQINENKGLICFSKSWSNPLMWGHYAEKHTGMCLGFDVPNKLLAPVIYAERLLKMEIDPKTRERKLTEKDVNQLLRTKFFDWKYEDEMRLFVELDHDTVESGKYFYSFSEDLMLREIILGPRCELPIEGVRNIVADFKPQVVALKSRIAFTRFEVLENKVASRTTTKG</sequence>
<organism evidence="1 2">
    <name type="scientific">Candidatus Accumulibacter affinis</name>
    <dbReference type="NCBI Taxonomy" id="2954384"/>
    <lineage>
        <taxon>Bacteria</taxon>
        <taxon>Pseudomonadati</taxon>
        <taxon>Pseudomonadota</taxon>
        <taxon>Betaproteobacteria</taxon>
        <taxon>Candidatus Accumulibacter</taxon>
    </lineage>
</organism>